<organism evidence="3 4">
    <name type="scientific">Ligilactobacillus araffinosus DSM 20653</name>
    <dbReference type="NCBI Taxonomy" id="1423820"/>
    <lineage>
        <taxon>Bacteria</taxon>
        <taxon>Bacillati</taxon>
        <taxon>Bacillota</taxon>
        <taxon>Bacilli</taxon>
        <taxon>Lactobacillales</taxon>
        <taxon>Lactobacillaceae</taxon>
        <taxon>Ligilactobacillus</taxon>
    </lineage>
</organism>
<dbReference type="SUPFAM" id="SSF64182">
    <property type="entry name" value="DHH phosphoesterases"/>
    <property type="match status" value="1"/>
</dbReference>
<dbReference type="STRING" id="1423820.FC64_GL000910"/>
<dbReference type="PANTHER" id="PTHR47618">
    <property type="entry name" value="BIFUNCTIONAL OLIGORIBONUCLEASE AND PAP PHOSPHATASE NRNA"/>
    <property type="match status" value="1"/>
</dbReference>
<comment type="caution">
    <text evidence="3">The sequence shown here is derived from an EMBL/GenBank/DDBJ whole genome shotgun (WGS) entry which is preliminary data.</text>
</comment>
<gene>
    <name evidence="3" type="ORF">FC64_GL000910</name>
</gene>
<sequence length="322" mass="35735">MTIEQQIIEKIKEYDKIIIHRHTDPDPDAFGSQGGLAEVIRNSFPEKTVYQAGENDGSLTWITTEDELTDDMFKGALVIAIDTANRPRVDDQRYDQGDYLIKIDHHPDDDHYGDISLINTGASSCSEMVVDLVNKSEGQLVLNQKAARMLYAGIAGDTGRFMYDNTTAHTLRVTAQLFEFDINASEMNRKMDDISQGVAKLSAYVWDNMIMTEHNAAYIVLKHDLVKSFDLGAQGTAPIVSVIGKIDKVVCWTLFVEGEDGKYRLNIRSKGPVINELAKEYGGGGHPLASGAMMDTLTDDQLKEYVAKLDQIAATYTGEKND</sequence>
<dbReference type="RefSeq" id="WP_057906780.1">
    <property type="nucleotide sequence ID" value="NZ_AYYZ01000029.1"/>
</dbReference>
<evidence type="ECO:0000313" key="4">
    <source>
        <dbReference type="Proteomes" id="UP000051291"/>
    </source>
</evidence>
<evidence type="ECO:0000259" key="2">
    <source>
        <dbReference type="Pfam" id="PF02272"/>
    </source>
</evidence>
<feature type="domain" description="DDH" evidence="1">
    <location>
        <begin position="16"/>
        <end position="154"/>
    </location>
</feature>
<dbReference type="InterPro" id="IPR051319">
    <property type="entry name" value="Oligoribo/pAp-PDE_c-di-AMP_PDE"/>
</dbReference>
<dbReference type="InterPro" id="IPR038763">
    <property type="entry name" value="DHH_sf"/>
</dbReference>
<feature type="domain" description="DHHA1" evidence="2">
    <location>
        <begin position="233"/>
        <end position="314"/>
    </location>
</feature>
<dbReference type="Proteomes" id="UP000051291">
    <property type="component" value="Unassembled WGS sequence"/>
</dbReference>
<proteinExistence type="predicted"/>
<name>A0A0R1ZIC5_9LACO</name>
<keyword evidence="4" id="KW-1185">Reference proteome</keyword>
<dbReference type="EMBL" id="AYYZ01000029">
    <property type="protein sequence ID" value="KRM51723.1"/>
    <property type="molecule type" value="Genomic_DNA"/>
</dbReference>
<dbReference type="InterPro" id="IPR003156">
    <property type="entry name" value="DHHA1_dom"/>
</dbReference>
<dbReference type="PATRIC" id="fig|1423820.4.peg.932"/>
<dbReference type="Gene3D" id="3.10.310.30">
    <property type="match status" value="1"/>
</dbReference>
<evidence type="ECO:0000259" key="1">
    <source>
        <dbReference type="Pfam" id="PF01368"/>
    </source>
</evidence>
<dbReference type="Pfam" id="PF02272">
    <property type="entry name" value="DHHA1"/>
    <property type="match status" value="1"/>
</dbReference>
<dbReference type="AlphaFoldDB" id="A0A0R1ZIC5"/>
<dbReference type="Pfam" id="PF01368">
    <property type="entry name" value="DHH"/>
    <property type="match status" value="1"/>
</dbReference>
<protein>
    <submittedName>
        <fullName evidence="3">Phosphoesterase, DHH family protein</fullName>
    </submittedName>
</protein>
<evidence type="ECO:0000313" key="3">
    <source>
        <dbReference type="EMBL" id="KRM51723.1"/>
    </source>
</evidence>
<reference evidence="3 4" key="1">
    <citation type="journal article" date="2015" name="Genome Announc.">
        <title>Expanding the biotechnology potential of lactobacilli through comparative genomics of 213 strains and associated genera.</title>
        <authorList>
            <person name="Sun Z."/>
            <person name="Harris H.M."/>
            <person name="McCann A."/>
            <person name="Guo C."/>
            <person name="Argimon S."/>
            <person name="Zhang W."/>
            <person name="Yang X."/>
            <person name="Jeffery I.B."/>
            <person name="Cooney J.C."/>
            <person name="Kagawa T.F."/>
            <person name="Liu W."/>
            <person name="Song Y."/>
            <person name="Salvetti E."/>
            <person name="Wrobel A."/>
            <person name="Rasinkangas P."/>
            <person name="Parkhill J."/>
            <person name="Rea M.C."/>
            <person name="O'Sullivan O."/>
            <person name="Ritari J."/>
            <person name="Douillard F.P."/>
            <person name="Paul Ross R."/>
            <person name="Yang R."/>
            <person name="Briner A.E."/>
            <person name="Felis G.E."/>
            <person name="de Vos W.M."/>
            <person name="Barrangou R."/>
            <person name="Klaenhammer T.R."/>
            <person name="Caufield P.W."/>
            <person name="Cui Y."/>
            <person name="Zhang H."/>
            <person name="O'Toole P.W."/>
        </authorList>
    </citation>
    <scope>NUCLEOTIDE SEQUENCE [LARGE SCALE GENOMIC DNA]</scope>
    <source>
        <strain evidence="3 4">DSM 20653</strain>
    </source>
</reference>
<dbReference type="InterPro" id="IPR001667">
    <property type="entry name" value="DDH_dom"/>
</dbReference>
<dbReference type="PANTHER" id="PTHR47618:SF1">
    <property type="entry name" value="BIFUNCTIONAL OLIGORIBONUCLEASE AND PAP PHOSPHATASE NRNA"/>
    <property type="match status" value="1"/>
</dbReference>
<dbReference type="Gene3D" id="3.90.1640.10">
    <property type="entry name" value="inorganic pyrophosphatase (n-terminal core)"/>
    <property type="match status" value="1"/>
</dbReference>
<dbReference type="GO" id="GO:0003676">
    <property type="term" value="F:nucleic acid binding"/>
    <property type="evidence" value="ECO:0007669"/>
    <property type="project" value="InterPro"/>
</dbReference>
<accession>A0A0R1ZIC5</accession>